<organism evidence="2 3">
    <name type="scientific">Kribbella voronezhensis</name>
    <dbReference type="NCBI Taxonomy" id="2512212"/>
    <lineage>
        <taxon>Bacteria</taxon>
        <taxon>Bacillati</taxon>
        <taxon>Actinomycetota</taxon>
        <taxon>Actinomycetes</taxon>
        <taxon>Propionibacteriales</taxon>
        <taxon>Kribbellaceae</taxon>
        <taxon>Kribbella</taxon>
    </lineage>
</organism>
<dbReference type="Pfam" id="PF00903">
    <property type="entry name" value="Glyoxalase"/>
    <property type="match status" value="1"/>
</dbReference>
<dbReference type="InterPro" id="IPR029068">
    <property type="entry name" value="Glyas_Bleomycin-R_OHBP_Dase"/>
</dbReference>
<dbReference type="OrthoDB" id="9793039at2"/>
<dbReference type="InterPro" id="IPR037523">
    <property type="entry name" value="VOC_core"/>
</dbReference>
<dbReference type="SUPFAM" id="SSF54593">
    <property type="entry name" value="Glyoxalase/Bleomycin resistance protein/Dihydroxybiphenyl dioxygenase"/>
    <property type="match status" value="1"/>
</dbReference>
<dbReference type="CDD" id="cd07247">
    <property type="entry name" value="SgaA_N_like"/>
    <property type="match status" value="1"/>
</dbReference>
<accession>A0A4R7TDT6</accession>
<evidence type="ECO:0000313" key="2">
    <source>
        <dbReference type="EMBL" id="TDU89548.1"/>
    </source>
</evidence>
<dbReference type="AlphaFoldDB" id="A0A4R7TDT6"/>
<reference evidence="2 3" key="1">
    <citation type="submission" date="2019-03" db="EMBL/GenBank/DDBJ databases">
        <title>Genomic Encyclopedia of Type Strains, Phase III (KMG-III): the genomes of soil and plant-associated and newly described type strains.</title>
        <authorList>
            <person name="Whitman W."/>
        </authorList>
    </citation>
    <scope>NUCLEOTIDE SEQUENCE [LARGE SCALE GENOMIC DNA]</scope>
    <source>
        <strain evidence="2 3">VKM Ac-2575</strain>
    </source>
</reference>
<dbReference type="PROSITE" id="PS51819">
    <property type="entry name" value="VOC"/>
    <property type="match status" value="1"/>
</dbReference>
<feature type="domain" description="VOC" evidence="1">
    <location>
        <begin position="6"/>
        <end position="122"/>
    </location>
</feature>
<keyword evidence="3" id="KW-1185">Reference proteome</keyword>
<dbReference type="InterPro" id="IPR004360">
    <property type="entry name" value="Glyas_Fos-R_dOase_dom"/>
</dbReference>
<dbReference type="Gene3D" id="3.10.180.10">
    <property type="entry name" value="2,3-Dihydroxybiphenyl 1,2-Dioxygenase, domain 1"/>
    <property type="match status" value="1"/>
</dbReference>
<evidence type="ECO:0000259" key="1">
    <source>
        <dbReference type="PROSITE" id="PS51819"/>
    </source>
</evidence>
<evidence type="ECO:0000313" key="3">
    <source>
        <dbReference type="Proteomes" id="UP000295151"/>
    </source>
</evidence>
<dbReference type="EMBL" id="SOCE01000001">
    <property type="protein sequence ID" value="TDU89548.1"/>
    <property type="molecule type" value="Genomic_DNA"/>
</dbReference>
<protein>
    <recommendedName>
        <fullName evidence="1">VOC domain-containing protein</fullName>
    </recommendedName>
</protein>
<dbReference type="Proteomes" id="UP000295151">
    <property type="component" value="Unassembled WGS sequence"/>
</dbReference>
<dbReference type="PANTHER" id="PTHR33993">
    <property type="entry name" value="GLYOXALASE-RELATED"/>
    <property type="match status" value="1"/>
</dbReference>
<proteinExistence type="predicted"/>
<comment type="caution">
    <text evidence="2">The sequence shown here is derived from an EMBL/GenBank/DDBJ whole genome shotgun (WGS) entry which is preliminary data.</text>
</comment>
<dbReference type="InterPro" id="IPR052164">
    <property type="entry name" value="Anthracycline_SecMetBiosynth"/>
</dbReference>
<name>A0A4R7TDT6_9ACTN</name>
<dbReference type="RefSeq" id="WP_133979599.1">
    <property type="nucleotide sequence ID" value="NZ_SOCE01000001.1"/>
</dbReference>
<sequence>MPVVNSIAWFEIGTDDPAAAERFYGDVFGWKVAHDDTVSSDPAYQFFVTGDGEGMRGGLFATQGELANYAVFTVLVDDVDAACRKTEAAGGKIQRGPQVNTAGVRFAHLLDPAGNQFSVFTPPVRPAPAG</sequence>
<gene>
    <name evidence="2" type="ORF">EV138_3119</name>
</gene>